<dbReference type="PANTHER" id="PTHR45913:SF19">
    <property type="entry name" value="LOW QUALITY PROTEIN: ZINC FINGER BED DOMAIN-CONTAINING PROTEIN 5-LIKE"/>
    <property type="match status" value="1"/>
</dbReference>
<dbReference type="Proteomes" id="UP001166093">
    <property type="component" value="Unassembled WGS sequence"/>
</dbReference>
<dbReference type="PANTHER" id="PTHR45913">
    <property type="entry name" value="EPM2A-INTERACTING PROTEIN 1"/>
    <property type="match status" value="1"/>
</dbReference>
<sequence length="332" mass="38025">MNPSKLIRHLRSKRAELESKPTEFFERKLDELKGQQQLMQCANISEAALKASYLVLLHIPKTKKPFTIGEELIMPSVKNICQEVLGETAAKKVSCVPLSNNTVAQRIDDISQDMEDQLIDWLKNAKYFSLQFDESTGITGLAILLLLVNYIRAHALNSRLFACLDFEWLAKLAYLADMFSSLNDLNLSLQDKMTSVFQTADKVTAFKNKLQIWSNCVSKHCFNMFPVLLEALSDANEQVVNNLVDIIGQHLKFLSEKFEDYFPTERDPRNGQEWIRDPFISKTRASLSTMQEDQLIELSNDKGLKLQFQAGESLAAFWIKTRPEYPNFLFLI</sequence>
<evidence type="ECO:0000313" key="2">
    <source>
        <dbReference type="Proteomes" id="UP001166093"/>
    </source>
</evidence>
<accession>A0ABS2XV99</accession>
<organism evidence="1 2">
    <name type="scientific">Polyodon spathula</name>
    <name type="common">North American paddlefish</name>
    <name type="synonym">Squalus spathula</name>
    <dbReference type="NCBI Taxonomy" id="7913"/>
    <lineage>
        <taxon>Eukaryota</taxon>
        <taxon>Metazoa</taxon>
        <taxon>Chordata</taxon>
        <taxon>Craniata</taxon>
        <taxon>Vertebrata</taxon>
        <taxon>Euteleostomi</taxon>
        <taxon>Actinopterygii</taxon>
        <taxon>Chondrostei</taxon>
        <taxon>Acipenseriformes</taxon>
        <taxon>Polyodontidae</taxon>
        <taxon>Polyodon</taxon>
    </lineage>
</organism>
<proteinExistence type="predicted"/>
<keyword evidence="2" id="KW-1185">Reference proteome</keyword>
<protein>
    <submittedName>
        <fullName evidence="1">SCND3 protein</fullName>
    </submittedName>
</protein>
<name>A0ABS2XV99_POLSP</name>
<gene>
    <name evidence="1" type="primary">Zbed9_3</name>
    <name evidence="1" type="ORF">GTO93_0017237</name>
</gene>
<dbReference type="EMBL" id="JAAWVQ010074922">
    <property type="protein sequence ID" value="MBN3277896.1"/>
    <property type="molecule type" value="Genomic_DNA"/>
</dbReference>
<feature type="non-terminal residue" evidence="1">
    <location>
        <position position="1"/>
    </location>
</feature>
<comment type="caution">
    <text evidence="1">The sequence shown here is derived from an EMBL/GenBank/DDBJ whole genome shotgun (WGS) entry which is preliminary data.</text>
</comment>
<evidence type="ECO:0000313" key="1">
    <source>
        <dbReference type="EMBL" id="MBN3277896.1"/>
    </source>
</evidence>
<feature type="non-terminal residue" evidence="1">
    <location>
        <position position="332"/>
    </location>
</feature>
<reference evidence="1" key="1">
    <citation type="journal article" date="2021" name="Cell">
        <title>Tracing the genetic footprints of vertebrate landing in non-teleost ray-finned fishes.</title>
        <authorList>
            <person name="Bi X."/>
            <person name="Wang K."/>
            <person name="Yang L."/>
            <person name="Pan H."/>
            <person name="Jiang H."/>
            <person name="Wei Q."/>
            <person name="Fang M."/>
            <person name="Yu H."/>
            <person name="Zhu C."/>
            <person name="Cai Y."/>
            <person name="He Y."/>
            <person name="Gan X."/>
            <person name="Zeng H."/>
            <person name="Yu D."/>
            <person name="Zhu Y."/>
            <person name="Jiang H."/>
            <person name="Qiu Q."/>
            <person name="Yang H."/>
            <person name="Zhang Y.E."/>
            <person name="Wang W."/>
            <person name="Zhu M."/>
            <person name="He S."/>
            <person name="Zhang G."/>
        </authorList>
    </citation>
    <scope>NUCLEOTIDE SEQUENCE</scope>
    <source>
        <strain evidence="1">Pddl_001</strain>
    </source>
</reference>